<accession>A0ABN7WZZ7</accession>
<feature type="compositionally biased region" description="Basic and acidic residues" evidence="1">
    <location>
        <begin position="55"/>
        <end position="65"/>
    </location>
</feature>
<keyword evidence="3" id="KW-1185">Reference proteome</keyword>
<evidence type="ECO:0000313" key="2">
    <source>
        <dbReference type="EMBL" id="CAG8843519.1"/>
    </source>
</evidence>
<protein>
    <submittedName>
        <fullName evidence="2">41492_t:CDS:1</fullName>
    </submittedName>
</protein>
<dbReference type="Proteomes" id="UP000789901">
    <property type="component" value="Unassembled WGS sequence"/>
</dbReference>
<gene>
    <name evidence="2" type="ORF">GMARGA_LOCUS36585</name>
</gene>
<organism evidence="2 3">
    <name type="scientific">Gigaspora margarita</name>
    <dbReference type="NCBI Taxonomy" id="4874"/>
    <lineage>
        <taxon>Eukaryota</taxon>
        <taxon>Fungi</taxon>
        <taxon>Fungi incertae sedis</taxon>
        <taxon>Mucoromycota</taxon>
        <taxon>Glomeromycotina</taxon>
        <taxon>Glomeromycetes</taxon>
        <taxon>Diversisporales</taxon>
        <taxon>Gigasporaceae</taxon>
        <taxon>Gigaspora</taxon>
    </lineage>
</organism>
<sequence>PTLKNLSSCASKSKNTCSKSSSSKDTSQPIKFKTTTRTTSKRQEHLNAKSSKSRYCCEEKNKKGN</sequence>
<dbReference type="EMBL" id="CAJVQB010072686">
    <property type="protein sequence ID" value="CAG8843519.1"/>
    <property type="molecule type" value="Genomic_DNA"/>
</dbReference>
<feature type="non-terminal residue" evidence="2">
    <location>
        <position position="65"/>
    </location>
</feature>
<comment type="caution">
    <text evidence="2">The sequence shown here is derived from an EMBL/GenBank/DDBJ whole genome shotgun (WGS) entry which is preliminary data.</text>
</comment>
<evidence type="ECO:0000313" key="3">
    <source>
        <dbReference type="Proteomes" id="UP000789901"/>
    </source>
</evidence>
<reference evidence="2 3" key="1">
    <citation type="submission" date="2021-06" db="EMBL/GenBank/DDBJ databases">
        <authorList>
            <person name="Kallberg Y."/>
            <person name="Tangrot J."/>
            <person name="Rosling A."/>
        </authorList>
    </citation>
    <scope>NUCLEOTIDE SEQUENCE [LARGE SCALE GENOMIC DNA]</scope>
    <source>
        <strain evidence="2 3">120-4 pot B 10/14</strain>
    </source>
</reference>
<evidence type="ECO:0000256" key="1">
    <source>
        <dbReference type="SAM" id="MobiDB-lite"/>
    </source>
</evidence>
<name>A0ABN7WZZ7_GIGMA</name>
<proteinExistence type="predicted"/>
<feature type="region of interest" description="Disordered" evidence="1">
    <location>
        <begin position="1"/>
        <end position="65"/>
    </location>
</feature>
<feature type="non-terminal residue" evidence="2">
    <location>
        <position position="1"/>
    </location>
</feature>
<feature type="compositionally biased region" description="Low complexity" evidence="1">
    <location>
        <begin position="7"/>
        <end position="27"/>
    </location>
</feature>